<keyword evidence="1" id="KW-0949">S-adenosyl-L-methionine</keyword>
<dbReference type="RefSeq" id="WP_191760511.1">
    <property type="nucleotide sequence ID" value="NZ_VJXY01000039.1"/>
</dbReference>
<evidence type="ECO:0000313" key="6">
    <source>
        <dbReference type="EMBL" id="MBD6619314.1"/>
    </source>
</evidence>
<dbReference type="GO" id="GO:0046872">
    <property type="term" value="F:metal ion binding"/>
    <property type="evidence" value="ECO:0007669"/>
    <property type="project" value="UniProtKB-KW"/>
</dbReference>
<dbReference type="AlphaFoldDB" id="A0AA40T2A5"/>
<keyword evidence="4" id="KW-0411">Iron-sulfur</keyword>
<dbReference type="GO" id="GO:0051536">
    <property type="term" value="F:iron-sulfur cluster binding"/>
    <property type="evidence" value="ECO:0007669"/>
    <property type="project" value="UniProtKB-KW"/>
</dbReference>
<dbReference type="InterPro" id="IPR058240">
    <property type="entry name" value="rSAM_sf"/>
</dbReference>
<protein>
    <submittedName>
        <fullName evidence="6">Radical SAM protein</fullName>
    </submittedName>
</protein>
<dbReference type="InterPro" id="IPR013785">
    <property type="entry name" value="Aldolase_TIM"/>
</dbReference>
<name>A0AA40T2A5_9NOST</name>
<keyword evidence="2" id="KW-0479">Metal-binding</keyword>
<reference evidence="6" key="1">
    <citation type="submission" date="2019-07" db="EMBL/GenBank/DDBJ databases">
        <title>Toxilogical consequences of a new and cryptic species of cyanobacteria (Komarekiella delphini-convector) recovered from the epidermis of a bottlenose dolphin and 1500 ft. in the air.</title>
        <authorList>
            <person name="Brown A.O."/>
            <person name="Dvorak P."/>
            <person name="Villanueva C.D."/>
            <person name="Foss A.J."/>
            <person name="Garvey A.D."/>
            <person name="Gibson Q.A."/>
            <person name="Johansen J.R."/>
            <person name="Casamatta D.A."/>
        </authorList>
    </citation>
    <scope>NUCLEOTIDE SEQUENCE</scope>
    <source>
        <strain evidence="6">SJRDD-AB1</strain>
    </source>
</reference>
<keyword evidence="3" id="KW-0408">Iron</keyword>
<comment type="caution">
    <text evidence="6">The sequence shown here is derived from an EMBL/GenBank/DDBJ whole genome shotgun (WGS) entry which is preliminary data.</text>
</comment>
<dbReference type="Pfam" id="PF04055">
    <property type="entry name" value="Radical_SAM"/>
    <property type="match status" value="1"/>
</dbReference>
<organism evidence="6 7">
    <name type="scientific">Komarekiella delphini-convector SJRDD-AB1</name>
    <dbReference type="NCBI Taxonomy" id="2593771"/>
    <lineage>
        <taxon>Bacteria</taxon>
        <taxon>Bacillati</taxon>
        <taxon>Cyanobacteriota</taxon>
        <taxon>Cyanophyceae</taxon>
        <taxon>Nostocales</taxon>
        <taxon>Nostocaceae</taxon>
        <taxon>Komarekiella</taxon>
        <taxon>Komarekiella delphini-convector</taxon>
    </lineage>
</organism>
<dbReference type="SFLD" id="SFLDS00029">
    <property type="entry name" value="Radical_SAM"/>
    <property type="match status" value="1"/>
</dbReference>
<proteinExistence type="predicted"/>
<dbReference type="PANTHER" id="PTHR11228:SF7">
    <property type="entry name" value="PQQA PEPTIDE CYCLASE"/>
    <property type="match status" value="1"/>
</dbReference>
<evidence type="ECO:0000256" key="2">
    <source>
        <dbReference type="ARBA" id="ARBA00022723"/>
    </source>
</evidence>
<dbReference type="InterPro" id="IPR007197">
    <property type="entry name" value="rSAM"/>
</dbReference>
<dbReference type="SFLD" id="SFLDG01067">
    <property type="entry name" value="SPASM/twitch_domain_containing"/>
    <property type="match status" value="1"/>
</dbReference>
<dbReference type="Proteomes" id="UP001165986">
    <property type="component" value="Unassembled WGS sequence"/>
</dbReference>
<dbReference type="GO" id="GO:0003824">
    <property type="term" value="F:catalytic activity"/>
    <property type="evidence" value="ECO:0007669"/>
    <property type="project" value="InterPro"/>
</dbReference>
<evidence type="ECO:0000256" key="3">
    <source>
        <dbReference type="ARBA" id="ARBA00023004"/>
    </source>
</evidence>
<dbReference type="PANTHER" id="PTHR11228">
    <property type="entry name" value="RADICAL SAM DOMAIN PROTEIN"/>
    <property type="match status" value="1"/>
</dbReference>
<evidence type="ECO:0000256" key="1">
    <source>
        <dbReference type="ARBA" id="ARBA00022691"/>
    </source>
</evidence>
<accession>A0AA40T2A5</accession>
<feature type="domain" description="Radical SAM core" evidence="5">
    <location>
        <begin position="6"/>
        <end position="107"/>
    </location>
</feature>
<evidence type="ECO:0000256" key="4">
    <source>
        <dbReference type="ARBA" id="ARBA00023014"/>
    </source>
</evidence>
<evidence type="ECO:0000313" key="7">
    <source>
        <dbReference type="Proteomes" id="UP001165986"/>
    </source>
</evidence>
<dbReference type="CDD" id="cd01335">
    <property type="entry name" value="Radical_SAM"/>
    <property type="match status" value="1"/>
</dbReference>
<dbReference type="SUPFAM" id="SSF102114">
    <property type="entry name" value="Radical SAM enzymes"/>
    <property type="match status" value="1"/>
</dbReference>
<gene>
    <name evidence="6" type="ORF">FNW02_26675</name>
</gene>
<keyword evidence="7" id="KW-1185">Reference proteome</keyword>
<evidence type="ECO:0000259" key="5">
    <source>
        <dbReference type="Pfam" id="PF04055"/>
    </source>
</evidence>
<dbReference type="InterPro" id="IPR050377">
    <property type="entry name" value="Radical_SAM_PqqE_MftC-like"/>
</dbReference>
<dbReference type="EMBL" id="VJXY01000039">
    <property type="protein sequence ID" value="MBD6619314.1"/>
    <property type="molecule type" value="Genomic_DNA"/>
</dbReference>
<dbReference type="Gene3D" id="3.20.20.70">
    <property type="entry name" value="Aldolase class I"/>
    <property type="match status" value="1"/>
</dbReference>
<sequence>MYIYQVEISNFCNLTCSYCPHPTQSRAKGNMSFSTFVDVVELAIECGQETLFLNNFGEPLLHPELFEFISYAKTKGIECNFITNGILLDEPMAWRLSELGVRDIYLSEHLAGQKERIQEMFKENSIPLSIVYTYNPHKQEKHDWAGQVASKTTSTQTLIREKQLKPCIFETKKRVAILWDGSINTCCIDVNGTGIVGSVKDYLGRTNEYEFQPFSLCNTCDLMREEN</sequence>